<dbReference type="GO" id="GO:0140291">
    <property type="term" value="P:peptidyl-glutamate ADP-deribosylation"/>
    <property type="evidence" value="ECO:0007669"/>
    <property type="project" value="TreeGrafter"/>
</dbReference>
<dbReference type="Proteomes" id="UP001314229">
    <property type="component" value="Unassembled WGS sequence"/>
</dbReference>
<dbReference type="InterPro" id="IPR002589">
    <property type="entry name" value="Macro_dom"/>
</dbReference>
<dbReference type="InterPro" id="IPR043472">
    <property type="entry name" value="Macro_dom-like"/>
</dbReference>
<name>A0AAV1NER3_SCOSC</name>
<dbReference type="SMART" id="SM00506">
    <property type="entry name" value="A1pp"/>
    <property type="match status" value="1"/>
</dbReference>
<comment type="caution">
    <text evidence="2">The sequence shown here is derived from an EMBL/GenBank/DDBJ whole genome shotgun (WGS) entry which is preliminary data.</text>
</comment>
<evidence type="ECO:0000313" key="2">
    <source>
        <dbReference type="EMBL" id="CAK6957568.1"/>
    </source>
</evidence>
<dbReference type="AlphaFoldDB" id="A0AAV1NER3"/>
<keyword evidence="3" id="KW-1185">Reference proteome</keyword>
<dbReference type="EMBL" id="CAWUFR010000029">
    <property type="protein sequence ID" value="CAK6957568.1"/>
    <property type="molecule type" value="Genomic_DNA"/>
</dbReference>
<dbReference type="PROSITE" id="PS51154">
    <property type="entry name" value="MACRO"/>
    <property type="match status" value="1"/>
</dbReference>
<organism evidence="2 3">
    <name type="scientific">Scomber scombrus</name>
    <name type="common">Atlantic mackerel</name>
    <name type="synonym">Scomber vernalis</name>
    <dbReference type="NCBI Taxonomy" id="13677"/>
    <lineage>
        <taxon>Eukaryota</taxon>
        <taxon>Metazoa</taxon>
        <taxon>Chordata</taxon>
        <taxon>Craniata</taxon>
        <taxon>Vertebrata</taxon>
        <taxon>Euteleostomi</taxon>
        <taxon>Actinopterygii</taxon>
        <taxon>Neopterygii</taxon>
        <taxon>Teleostei</taxon>
        <taxon>Neoteleostei</taxon>
        <taxon>Acanthomorphata</taxon>
        <taxon>Pelagiaria</taxon>
        <taxon>Scombriformes</taxon>
        <taxon>Scombridae</taxon>
        <taxon>Scomber</taxon>
    </lineage>
</organism>
<evidence type="ECO:0000313" key="3">
    <source>
        <dbReference type="Proteomes" id="UP001314229"/>
    </source>
</evidence>
<dbReference type="CDD" id="cd02901">
    <property type="entry name" value="Macro_Poa1p-like"/>
    <property type="match status" value="1"/>
</dbReference>
<evidence type="ECO:0000259" key="1">
    <source>
        <dbReference type="PROSITE" id="PS51154"/>
    </source>
</evidence>
<dbReference type="Gene3D" id="3.40.220.10">
    <property type="entry name" value="Leucine Aminopeptidase, subunit E, domain 1"/>
    <property type="match status" value="1"/>
</dbReference>
<dbReference type="InterPro" id="IPR050892">
    <property type="entry name" value="ADP-ribose_metab_enzymes"/>
</dbReference>
<dbReference type="SUPFAM" id="SSF52949">
    <property type="entry name" value="Macro domain-like"/>
    <property type="match status" value="1"/>
</dbReference>
<feature type="domain" description="Macro" evidence="1">
    <location>
        <begin position="40"/>
        <end position="206"/>
    </location>
</feature>
<proteinExistence type="predicted"/>
<gene>
    <name evidence="2" type="ORF">FSCOSCO3_A007678</name>
</gene>
<sequence length="206" mass="23502">MLTILRCLNVYSRRNAANQLFTQVPYLLFSMSSVSEEPGVSHTTRPAEKNWRLNHISGDLFACPEDEALAHCISEDCRMGAGIAVKFKNKFKGVDELKEQKKLMGQCAVLQRGKRFVYYLITKKKASHKPTYDSLTQSLEDMKTHCVKNTVTRISMPRIGCGLDGLRWEMVSDKLKEVFGDTNISITIYSLPEKAETTVMRENMRR</sequence>
<reference evidence="2 3" key="1">
    <citation type="submission" date="2024-01" db="EMBL/GenBank/DDBJ databases">
        <authorList>
            <person name="Alioto T."/>
            <person name="Alioto T."/>
            <person name="Gomez Garrido J."/>
        </authorList>
    </citation>
    <scope>NUCLEOTIDE SEQUENCE [LARGE SCALE GENOMIC DNA]</scope>
</reference>
<dbReference type="PANTHER" id="PTHR12521:SF0">
    <property type="entry name" value="ADP-RIBOSE GLYCOHYDROLASE OARD1"/>
    <property type="match status" value="1"/>
</dbReference>
<accession>A0AAV1NER3</accession>
<protein>
    <submittedName>
        <fullName evidence="2">ADP-ribose glycohydrolase OARD1</fullName>
    </submittedName>
</protein>
<dbReference type="Pfam" id="PF01661">
    <property type="entry name" value="Macro"/>
    <property type="match status" value="1"/>
</dbReference>
<dbReference type="PANTHER" id="PTHR12521">
    <property type="entry name" value="PROTEIN C6ORF130"/>
    <property type="match status" value="1"/>
</dbReference>